<accession>A0A486RYV3</accession>
<protein>
    <submittedName>
        <fullName evidence="1">Uncharacterized protein</fullName>
    </submittedName>
</protein>
<evidence type="ECO:0000313" key="1">
    <source>
        <dbReference type="EMBL" id="VGM06373.1"/>
    </source>
</evidence>
<dbReference type="Pfam" id="PF21825">
    <property type="entry name" value="crAss001_48"/>
    <property type="match status" value="1"/>
</dbReference>
<name>A0A486RYV3_KLEPN</name>
<organism evidence="1">
    <name type="scientific">Klebsiella pneumoniae</name>
    <dbReference type="NCBI Taxonomy" id="573"/>
    <lineage>
        <taxon>Bacteria</taxon>
        <taxon>Pseudomonadati</taxon>
        <taxon>Pseudomonadota</taxon>
        <taxon>Gammaproteobacteria</taxon>
        <taxon>Enterobacterales</taxon>
        <taxon>Enterobacteriaceae</taxon>
        <taxon>Klebsiella/Raoultella group</taxon>
        <taxon>Klebsiella</taxon>
        <taxon>Klebsiella pneumoniae complex</taxon>
    </lineage>
</organism>
<sequence>MQPHQQRLVHEQTELQDKSTKLAEFIKSSPIFAGLDGNQQGLLKAQLGAMQAYGEILILRIAAF</sequence>
<reference evidence="1" key="1">
    <citation type="submission" date="2019-03" db="EMBL/GenBank/DDBJ databases">
        <authorList>
            <consortium name="Pathogen Informatics"/>
        </authorList>
    </citation>
    <scope>NUCLEOTIDE SEQUENCE</scope>
    <source>
        <strain evidence="1">5012STDY7626458</strain>
    </source>
</reference>
<proteinExistence type="predicted"/>
<dbReference type="EMBL" id="CAAHDA010000002">
    <property type="protein sequence ID" value="VGM06373.1"/>
    <property type="molecule type" value="Genomic_DNA"/>
</dbReference>
<dbReference type="RefSeq" id="WP_072126071.1">
    <property type="nucleotide sequence ID" value="NZ_CAXOBR010000021.1"/>
</dbReference>
<dbReference type="AlphaFoldDB" id="A0A486RYV3"/>
<dbReference type="InterPro" id="IPR054052">
    <property type="entry name" value="Y16Q-like"/>
</dbReference>
<gene>
    <name evidence="1" type="ORF">SAMEA4873654_01945</name>
</gene>